<evidence type="ECO:0000259" key="8">
    <source>
        <dbReference type="PROSITE" id="PS51038"/>
    </source>
</evidence>
<evidence type="ECO:0000256" key="6">
    <source>
        <dbReference type="ARBA" id="ARBA00023125"/>
    </source>
</evidence>
<evidence type="ECO:0000256" key="5">
    <source>
        <dbReference type="ARBA" id="ARBA00022691"/>
    </source>
</evidence>
<evidence type="ECO:0000313" key="10">
    <source>
        <dbReference type="WBParaSite" id="nRc.2.0.1.t46146-RA"/>
    </source>
</evidence>
<dbReference type="EC" id="2.1.1.37" evidence="2"/>
<dbReference type="GO" id="GO:0005634">
    <property type="term" value="C:nucleus"/>
    <property type="evidence" value="ECO:0007669"/>
    <property type="project" value="UniProtKB-SubCell"/>
</dbReference>
<protein>
    <recommendedName>
        <fullName evidence="2">DNA (cytosine-5-)-methyltransferase</fullName>
        <ecNumber evidence="2">2.1.1.37</ecNumber>
    </recommendedName>
</protein>
<dbReference type="InterPro" id="IPR029063">
    <property type="entry name" value="SAM-dependent_MTases_sf"/>
</dbReference>
<dbReference type="InterPro" id="IPR050390">
    <property type="entry name" value="C5-Methyltransferase"/>
</dbReference>
<keyword evidence="4" id="KW-0808">Transferase</keyword>
<keyword evidence="6" id="KW-0238">DNA-binding</keyword>
<dbReference type="WBParaSite" id="nRc.2.0.1.t46146-RA">
    <property type="protein sequence ID" value="nRc.2.0.1.t46146-RA"/>
    <property type="gene ID" value="nRc.2.0.1.g46146"/>
</dbReference>
<keyword evidence="7" id="KW-0539">Nucleus</keyword>
<dbReference type="Gene3D" id="1.10.10.2230">
    <property type="match status" value="1"/>
</dbReference>
<proteinExistence type="predicted"/>
<dbReference type="SUPFAM" id="SSF53335">
    <property type="entry name" value="S-adenosyl-L-methionine-dependent methyltransferases"/>
    <property type="match status" value="1"/>
</dbReference>
<dbReference type="GO" id="GO:0044027">
    <property type="term" value="P:negative regulation of gene expression via chromosomal CpG island methylation"/>
    <property type="evidence" value="ECO:0007669"/>
    <property type="project" value="TreeGrafter"/>
</dbReference>
<evidence type="ECO:0000313" key="9">
    <source>
        <dbReference type="Proteomes" id="UP000887565"/>
    </source>
</evidence>
<dbReference type="Proteomes" id="UP000887565">
    <property type="component" value="Unplaced"/>
</dbReference>
<dbReference type="Gene3D" id="2.30.30.490">
    <property type="match status" value="1"/>
</dbReference>
<dbReference type="Pfam" id="PF00145">
    <property type="entry name" value="DNA_methylase"/>
    <property type="match status" value="1"/>
</dbReference>
<feature type="domain" description="BAH" evidence="8">
    <location>
        <begin position="372"/>
        <end position="499"/>
    </location>
</feature>
<name>A0A915L8S1_ROMCU</name>
<dbReference type="GO" id="GO:0003886">
    <property type="term" value="F:DNA (cytosine-5-)-methyltransferase activity"/>
    <property type="evidence" value="ECO:0007669"/>
    <property type="project" value="UniProtKB-EC"/>
</dbReference>
<dbReference type="GO" id="GO:0003682">
    <property type="term" value="F:chromatin binding"/>
    <property type="evidence" value="ECO:0007669"/>
    <property type="project" value="InterPro"/>
</dbReference>
<dbReference type="AlphaFoldDB" id="A0A915L8S1"/>
<keyword evidence="3" id="KW-0489">Methyltransferase</keyword>
<dbReference type="PROSITE" id="PS51038">
    <property type="entry name" value="BAH"/>
    <property type="match status" value="1"/>
</dbReference>
<evidence type="ECO:0000256" key="2">
    <source>
        <dbReference type="ARBA" id="ARBA00011975"/>
    </source>
</evidence>
<accession>A0A915L8S1</accession>
<evidence type="ECO:0000256" key="1">
    <source>
        <dbReference type="ARBA" id="ARBA00004123"/>
    </source>
</evidence>
<dbReference type="Gene3D" id="3.40.50.150">
    <property type="entry name" value="Vaccinia Virus protein VP39"/>
    <property type="match status" value="1"/>
</dbReference>
<reference evidence="10" key="1">
    <citation type="submission" date="2022-11" db="UniProtKB">
        <authorList>
            <consortium name="WormBaseParasite"/>
        </authorList>
    </citation>
    <scope>IDENTIFICATION</scope>
</reference>
<keyword evidence="9" id="KW-1185">Reference proteome</keyword>
<sequence>YTGRKIIYYYLGEPSEDYKETFASYQRLGFLLKVTKDILLQNFQIEFSEFLEILNDYEVPPEFKDALNVDNFLKNVSFLYNHLLNYDEHREDDDPVFLETPVGQKIIDELKHSDKKVVENIKRPNARRPAQQRSARDADVSKNFKTKATTTPLMLSLFSESLFSQQIKGNRDAGIKENNKSKSLGIGTFDYKTLAERCTFTRRTYKLCDPIFDDEKFEYFSTAEYSDKNKICKDDFIISSIIKFHDPTEWKEKAGMDDSESYPKTKFVRHSYDTETGKIFYNFNNERPEKPNFCVNCSNKVSDTKYKLKSSEVNGKESSLERVTISGVEYSIGDDIFCRNDCFGHDFLIEKDIDRTIPSIKDENKDPKLYPELYRKKKSLRNNGNSSASNVKAPFRIGRIEKIYFSHKSETWKFQIRKYYRSLDADRSVDDKDSRRLFIAKNETSIIDRADVISQCCVYFREKNQIDDHSLDDYLMASAFHFLCEESFDAKSQSFEECRSIKSSRLLTIKSYEISSPFTLKPLKSPLSTMDLFAGCGGLSLGLHQSGLTESKWAVEFVQTAADAYRLNFPNTTLYVDDCNKILDALI</sequence>
<evidence type="ECO:0000256" key="7">
    <source>
        <dbReference type="ARBA" id="ARBA00023242"/>
    </source>
</evidence>
<keyword evidence="5" id="KW-0949">S-adenosyl-L-methionine</keyword>
<organism evidence="9 10">
    <name type="scientific">Romanomermis culicivorax</name>
    <name type="common">Nematode worm</name>
    <dbReference type="NCBI Taxonomy" id="13658"/>
    <lineage>
        <taxon>Eukaryota</taxon>
        <taxon>Metazoa</taxon>
        <taxon>Ecdysozoa</taxon>
        <taxon>Nematoda</taxon>
        <taxon>Enoplea</taxon>
        <taxon>Dorylaimia</taxon>
        <taxon>Mermithida</taxon>
        <taxon>Mermithoidea</taxon>
        <taxon>Mermithidae</taxon>
        <taxon>Romanomermis</taxon>
    </lineage>
</organism>
<dbReference type="InterPro" id="IPR001525">
    <property type="entry name" value="C5_MeTfrase"/>
</dbReference>
<dbReference type="PANTHER" id="PTHR10629:SF52">
    <property type="entry name" value="DNA (CYTOSINE-5)-METHYLTRANSFERASE 1"/>
    <property type="match status" value="1"/>
</dbReference>
<dbReference type="GO" id="GO:0003677">
    <property type="term" value="F:DNA binding"/>
    <property type="evidence" value="ECO:0007669"/>
    <property type="project" value="UniProtKB-KW"/>
</dbReference>
<comment type="subcellular location">
    <subcellularLocation>
        <location evidence="1">Nucleus</location>
    </subcellularLocation>
</comment>
<dbReference type="InterPro" id="IPR043151">
    <property type="entry name" value="BAH_sf"/>
</dbReference>
<dbReference type="InterPro" id="IPR001025">
    <property type="entry name" value="BAH_dom"/>
</dbReference>
<evidence type="ECO:0000256" key="4">
    <source>
        <dbReference type="ARBA" id="ARBA00022679"/>
    </source>
</evidence>
<dbReference type="GO" id="GO:0032259">
    <property type="term" value="P:methylation"/>
    <property type="evidence" value="ECO:0007669"/>
    <property type="project" value="UniProtKB-KW"/>
</dbReference>
<evidence type="ECO:0000256" key="3">
    <source>
        <dbReference type="ARBA" id="ARBA00022603"/>
    </source>
</evidence>
<dbReference type="PANTHER" id="PTHR10629">
    <property type="entry name" value="CYTOSINE-SPECIFIC METHYLTRANSFERASE"/>
    <property type="match status" value="1"/>
</dbReference>